<gene>
    <name evidence="1" type="ORF">MESS2_p80008</name>
</gene>
<dbReference type="EMBL" id="CAUM01000190">
    <property type="protein sequence ID" value="CCV09590.1"/>
    <property type="molecule type" value="Genomic_DNA"/>
</dbReference>
<name>M5F075_9HYPH</name>
<proteinExistence type="predicted"/>
<protein>
    <submittedName>
        <fullName evidence="1">Uncharacterized protein</fullName>
    </submittedName>
</protein>
<sequence>MFIRDYPGINAVKVGRLFLKPGDVYETITQSCRMVFHEASDRSLPLGRAGSATLVRYAGVNYVVATRHQLGIARGASVPTNILDTIRIGSGKGLLSNIPLKACIFELSNVDEEYHDVLLFKAADTWKTQHSDQPFFYPLAPFSKANRVKSFLVGYPTIEGVMDEYLEGFVPEQPGSIHIKRAISDCDLDKSYMTNVEFYRRYLNVRERPVVDGYSGGAVFSLTGELENLEIVLDGIVVRAGAQHIHIVDADYLLKIITDQSKRG</sequence>
<organism evidence="1 2">
    <name type="scientific">Mesorhizobium metallidurans STM 2683</name>
    <dbReference type="NCBI Taxonomy" id="1297569"/>
    <lineage>
        <taxon>Bacteria</taxon>
        <taxon>Pseudomonadati</taxon>
        <taxon>Pseudomonadota</taxon>
        <taxon>Alphaproteobacteria</taxon>
        <taxon>Hyphomicrobiales</taxon>
        <taxon>Phyllobacteriaceae</taxon>
        <taxon>Mesorhizobium</taxon>
    </lineage>
</organism>
<evidence type="ECO:0000313" key="2">
    <source>
        <dbReference type="Proteomes" id="UP000012062"/>
    </source>
</evidence>
<comment type="caution">
    <text evidence="1">The sequence shown here is derived from an EMBL/GenBank/DDBJ whole genome shotgun (WGS) entry which is preliminary data.</text>
</comment>
<dbReference type="STRING" id="1297569.MESS2_p80008"/>
<accession>M5F075</accession>
<keyword evidence="2" id="KW-1185">Reference proteome</keyword>
<evidence type="ECO:0000313" key="1">
    <source>
        <dbReference type="EMBL" id="CCV09590.1"/>
    </source>
</evidence>
<dbReference type="Proteomes" id="UP000012062">
    <property type="component" value="Unassembled WGS sequence"/>
</dbReference>
<dbReference type="AlphaFoldDB" id="M5F075"/>
<reference evidence="1 2" key="1">
    <citation type="submission" date="2013-02" db="EMBL/GenBank/DDBJ databases">
        <authorList>
            <person name="Genoscope - CEA"/>
        </authorList>
    </citation>
    <scope>NUCLEOTIDE SEQUENCE [LARGE SCALE GENOMIC DNA]</scope>
    <source>
        <strain evidence="1 2">STM 2683</strain>
    </source>
</reference>